<dbReference type="AlphaFoldDB" id="A0ABD4UL78"/>
<dbReference type="EMBL" id="JYMX02000028">
    <property type="protein sequence ID" value="MCW3715128.1"/>
    <property type="molecule type" value="Genomic_DNA"/>
</dbReference>
<accession>A0ABD4UL78</accession>
<sequence length="71" mass="8166">MSTRLRAITYYAHRDNMRVAVVVDTRFDRDVCATKHDSSCLMMSRAKTRRSRAAFRLPFETRKKNATGVAA</sequence>
<organism evidence="1 2">
    <name type="scientific">Burkholderia cenocepacia</name>
    <dbReference type="NCBI Taxonomy" id="95486"/>
    <lineage>
        <taxon>Bacteria</taxon>
        <taxon>Pseudomonadati</taxon>
        <taxon>Pseudomonadota</taxon>
        <taxon>Betaproteobacteria</taxon>
        <taxon>Burkholderiales</taxon>
        <taxon>Burkholderiaceae</taxon>
        <taxon>Burkholderia</taxon>
        <taxon>Burkholderia cepacia complex</taxon>
    </lineage>
</organism>
<name>A0ABD4UL78_9BURK</name>
<evidence type="ECO:0000313" key="2">
    <source>
        <dbReference type="Proteomes" id="UP000191686"/>
    </source>
</evidence>
<reference evidence="1 2" key="2">
    <citation type="journal article" date="2017" name="Front. Microbiol.">
        <title>Genomics Reveals a Unique Clone of Burkholderia cenocepacia Harboring an Actively Excising Novel Genomic Island.</title>
        <authorList>
            <person name="Patil P.P."/>
            <person name="Mali S."/>
            <person name="Midha S."/>
            <person name="Gautam V."/>
            <person name="Dash L."/>
            <person name="Kumar S."/>
            <person name="Shastri J."/>
            <person name="Singhal L."/>
            <person name="Patil P.B."/>
        </authorList>
    </citation>
    <scope>NUCLEOTIDE SEQUENCE [LARGE SCALE GENOMIC DNA]</scope>
    <source>
        <strain evidence="1 2">BC-19</strain>
    </source>
</reference>
<dbReference type="RefSeq" id="WP_256870222.1">
    <property type="nucleotide sequence ID" value="NZ_JYMX02000028.1"/>
</dbReference>
<dbReference type="Proteomes" id="UP000191686">
    <property type="component" value="Unassembled WGS sequence"/>
</dbReference>
<reference evidence="1 2" key="1">
    <citation type="journal article" date="2017" name="Front. Microbiol.">
        <title>Genomics reveals a unique clone of Burkholderia cenocepacia harbouring an actively excising novel genomic island.</title>
        <authorList>
            <person name="Patil P."/>
            <person name="Mali S."/>
            <person name="Midha S."/>
            <person name="Gautam V."/>
            <person name="Dash L."/>
            <person name="Kumar S."/>
            <person name="Shastri J."/>
            <person name="Singhal L."/>
            <person name="Patil P.B."/>
        </authorList>
    </citation>
    <scope>NUCLEOTIDE SEQUENCE [LARGE SCALE GENOMIC DNA]</scope>
    <source>
        <strain evidence="1 2">BC-19</strain>
    </source>
</reference>
<gene>
    <name evidence="1" type="ORF">UE95_027960</name>
</gene>
<comment type="caution">
    <text evidence="1">The sequence shown here is derived from an EMBL/GenBank/DDBJ whole genome shotgun (WGS) entry which is preliminary data.</text>
</comment>
<protein>
    <submittedName>
        <fullName evidence="1">Uncharacterized protein</fullName>
    </submittedName>
</protein>
<evidence type="ECO:0000313" key="1">
    <source>
        <dbReference type="EMBL" id="MCW3715128.1"/>
    </source>
</evidence>
<proteinExistence type="predicted"/>